<name>A0ACB5RIQ5_9CLOT</name>
<evidence type="ECO:0000313" key="1">
    <source>
        <dbReference type="EMBL" id="GKX69016.1"/>
    </source>
</evidence>
<accession>A0ACB5RIQ5</accession>
<reference evidence="1" key="1">
    <citation type="journal article" date="2025" name="Int. J. Syst. Evol. Microbiol.">
        <title>Inconstantimicrobium mannanitabidum sp. nov., a novel member of the family Clostridiaceae isolated from anoxic soil under the treatment of reductive soil disinfestation.</title>
        <authorList>
            <person name="Ueki A."/>
            <person name="Tonouchi A."/>
            <person name="Honma S."/>
            <person name="Kaku N."/>
            <person name="Ueki K."/>
        </authorList>
    </citation>
    <scope>NUCLEOTIDE SEQUENCE</scope>
    <source>
        <strain evidence="1">TW13</strain>
    </source>
</reference>
<gene>
    <name evidence="1" type="ORF">rsdtw13_42740</name>
</gene>
<organism evidence="1 2">
    <name type="scientific">Inconstantimicrobium mannanitabidum</name>
    <dbReference type="NCBI Taxonomy" id="1604901"/>
    <lineage>
        <taxon>Bacteria</taxon>
        <taxon>Bacillati</taxon>
        <taxon>Bacillota</taxon>
        <taxon>Clostridia</taxon>
        <taxon>Eubacteriales</taxon>
        <taxon>Clostridiaceae</taxon>
        <taxon>Inconstantimicrobium</taxon>
    </lineage>
</organism>
<dbReference type="EMBL" id="BROD01000002">
    <property type="protein sequence ID" value="GKX69016.1"/>
    <property type="molecule type" value="Genomic_DNA"/>
</dbReference>
<comment type="caution">
    <text evidence="1">The sequence shown here is derived from an EMBL/GenBank/DDBJ whole genome shotgun (WGS) entry which is preliminary data.</text>
</comment>
<protein>
    <submittedName>
        <fullName evidence="1">Uncharacterized protein</fullName>
    </submittedName>
</protein>
<dbReference type="Proteomes" id="UP001058074">
    <property type="component" value="Unassembled WGS sequence"/>
</dbReference>
<sequence>MSAILNNRILVIMIILIILLILIKNRRSNICRILMISTSLFLLPFILYTYPDQLINLLILLGGSAEFQILLNFLIVASTTLVIMGVIIKINIKPLSKNSMAIKESNEHIRLKEGRSLLQYSIWYTLYITIIHVPICFFVIVVSSFSPMVIIYAPYMIFALFIMYAVSMVMSINGAIRVKGKIVLKVVILMFIPLVNFIMMIKLSYEAKKTLEGLDTNFN</sequence>
<evidence type="ECO:0000313" key="2">
    <source>
        <dbReference type="Proteomes" id="UP001058074"/>
    </source>
</evidence>
<proteinExistence type="predicted"/>
<keyword evidence="2" id="KW-1185">Reference proteome</keyword>